<dbReference type="AlphaFoldDB" id="X0R789"/>
<keyword evidence="3" id="KW-1185">Reference proteome</keyword>
<feature type="transmembrane region" description="Helical" evidence="1">
    <location>
        <begin position="16"/>
        <end position="35"/>
    </location>
</feature>
<keyword evidence="1" id="KW-0812">Transmembrane</keyword>
<evidence type="ECO:0000313" key="3">
    <source>
        <dbReference type="Proteomes" id="UP000019491"/>
    </source>
</evidence>
<comment type="caution">
    <text evidence="2">The sequence shown here is derived from an EMBL/GenBank/DDBJ whole genome shotgun (WGS) entry which is preliminary data.</text>
</comment>
<sequence>MDCGRPRTTGGLISQLLRLALVASTAAAALFLTAAPRTRRTDRSYWVHMAEFRHRRSVDVCTGFGDSQVEVVCRLLGGFAVWTLPYGDRRRPPPCRWADSKHPES</sequence>
<evidence type="ECO:0000313" key="2">
    <source>
        <dbReference type="EMBL" id="GAF46840.1"/>
    </source>
</evidence>
<reference evidence="2 3" key="1">
    <citation type="submission" date="2014-02" db="EMBL/GenBank/DDBJ databases">
        <title>Whole genome shotgun sequence of Rhodococcus wratislaviensis NBRC 100605.</title>
        <authorList>
            <person name="Hosoyama A."/>
            <person name="Tsuchikane K."/>
            <person name="Yoshida I."/>
            <person name="Ohji S."/>
            <person name="Ichikawa N."/>
            <person name="Yamazoe A."/>
            <person name="Fujita N."/>
        </authorList>
    </citation>
    <scope>NUCLEOTIDE SEQUENCE [LARGE SCALE GENOMIC DNA]</scope>
    <source>
        <strain evidence="2 3">NBRC 100605</strain>
    </source>
</reference>
<organism evidence="2 3">
    <name type="scientific">Rhodococcus wratislaviensis NBRC 100605</name>
    <dbReference type="NCBI Taxonomy" id="1219028"/>
    <lineage>
        <taxon>Bacteria</taxon>
        <taxon>Bacillati</taxon>
        <taxon>Actinomycetota</taxon>
        <taxon>Actinomycetes</taxon>
        <taxon>Mycobacteriales</taxon>
        <taxon>Nocardiaceae</taxon>
        <taxon>Rhodococcus</taxon>
    </lineage>
</organism>
<dbReference type="Proteomes" id="UP000019491">
    <property type="component" value="Unassembled WGS sequence"/>
</dbReference>
<proteinExistence type="predicted"/>
<protein>
    <submittedName>
        <fullName evidence="2">Uncharacterized protein</fullName>
    </submittedName>
</protein>
<dbReference type="EMBL" id="BAWF01000034">
    <property type="protein sequence ID" value="GAF46840.1"/>
    <property type="molecule type" value="Genomic_DNA"/>
</dbReference>
<accession>X0R789</accession>
<gene>
    <name evidence="2" type="ORF">RW1_034_00050</name>
</gene>
<keyword evidence="1" id="KW-1133">Transmembrane helix</keyword>
<name>X0R789_RHOWR</name>
<evidence type="ECO:0000256" key="1">
    <source>
        <dbReference type="SAM" id="Phobius"/>
    </source>
</evidence>
<keyword evidence="1" id="KW-0472">Membrane</keyword>